<dbReference type="Proteomes" id="UP001519289">
    <property type="component" value="Unassembled WGS sequence"/>
</dbReference>
<dbReference type="PROSITE" id="PS51318">
    <property type="entry name" value="TAT"/>
    <property type="match status" value="1"/>
</dbReference>
<dbReference type="RefSeq" id="WP_209467091.1">
    <property type="nucleotide sequence ID" value="NZ_JAGGLG010000020.1"/>
</dbReference>
<dbReference type="EMBL" id="JAGGLG010000020">
    <property type="protein sequence ID" value="MBP2018968.1"/>
    <property type="molecule type" value="Genomic_DNA"/>
</dbReference>
<reference evidence="1 2" key="1">
    <citation type="submission" date="2021-03" db="EMBL/GenBank/DDBJ databases">
        <title>Genomic Encyclopedia of Type Strains, Phase IV (KMG-IV): sequencing the most valuable type-strain genomes for metagenomic binning, comparative biology and taxonomic classification.</title>
        <authorList>
            <person name="Goeker M."/>
        </authorList>
    </citation>
    <scope>NUCLEOTIDE SEQUENCE [LARGE SCALE GENOMIC DNA]</scope>
    <source>
        <strain evidence="1 2">DSM 27138</strain>
    </source>
</reference>
<proteinExistence type="predicted"/>
<dbReference type="InterPro" id="IPR006311">
    <property type="entry name" value="TAT_signal"/>
</dbReference>
<protein>
    <submittedName>
        <fullName evidence="1">Uncharacterized protein</fullName>
    </submittedName>
</protein>
<organism evidence="1 2">
    <name type="scientific">Symbiobacterium terraclitae</name>
    <dbReference type="NCBI Taxonomy" id="557451"/>
    <lineage>
        <taxon>Bacteria</taxon>
        <taxon>Bacillati</taxon>
        <taxon>Bacillota</taxon>
        <taxon>Clostridia</taxon>
        <taxon>Eubacteriales</taxon>
        <taxon>Symbiobacteriaceae</taxon>
        <taxon>Symbiobacterium</taxon>
    </lineage>
</organism>
<name>A0ABS4JTX4_9FIRM</name>
<keyword evidence="2" id="KW-1185">Reference proteome</keyword>
<comment type="caution">
    <text evidence="1">The sequence shown here is derived from an EMBL/GenBank/DDBJ whole genome shotgun (WGS) entry which is preliminary data.</text>
</comment>
<accession>A0ABS4JTX4</accession>
<evidence type="ECO:0000313" key="1">
    <source>
        <dbReference type="EMBL" id="MBP2018968.1"/>
    </source>
</evidence>
<evidence type="ECO:0000313" key="2">
    <source>
        <dbReference type="Proteomes" id="UP001519289"/>
    </source>
</evidence>
<gene>
    <name evidence="1" type="ORF">J2Z79_002384</name>
</gene>
<sequence length="60" mass="6327">MKTTRRGSILTLLTGALAALALVAARKGFPGAQAAARRLARPGLPDAKVEMYGYREVNVS</sequence>